<dbReference type="EMBL" id="BAAARK010000072">
    <property type="protein sequence ID" value="GAA2694356.1"/>
    <property type="molecule type" value="Genomic_DNA"/>
</dbReference>
<feature type="domain" description="HTH marR-type" evidence="1">
    <location>
        <begin position="28"/>
        <end position="127"/>
    </location>
</feature>
<dbReference type="InterPro" id="IPR000835">
    <property type="entry name" value="HTH_MarR-typ"/>
</dbReference>
<dbReference type="PANTHER" id="PTHR39515:SF2">
    <property type="entry name" value="HTH-TYPE TRANSCRIPTIONAL REGULATOR RV0880"/>
    <property type="match status" value="1"/>
</dbReference>
<dbReference type="PANTHER" id="PTHR39515">
    <property type="entry name" value="CONSERVED PROTEIN"/>
    <property type="match status" value="1"/>
</dbReference>
<proteinExistence type="predicted"/>
<dbReference type="Proteomes" id="UP001500994">
    <property type="component" value="Unassembled WGS sequence"/>
</dbReference>
<name>A0ABN3T6J4_9ACTN</name>
<dbReference type="InterPro" id="IPR036390">
    <property type="entry name" value="WH_DNA-bd_sf"/>
</dbReference>
<dbReference type="SUPFAM" id="SSF46785">
    <property type="entry name" value="Winged helix' DNA-binding domain"/>
    <property type="match status" value="1"/>
</dbReference>
<dbReference type="Gene3D" id="1.10.10.10">
    <property type="entry name" value="Winged helix-like DNA-binding domain superfamily/Winged helix DNA-binding domain"/>
    <property type="match status" value="1"/>
</dbReference>
<accession>A0ABN3T6J4</accession>
<dbReference type="Gene3D" id="1.10.287.100">
    <property type="match status" value="1"/>
</dbReference>
<dbReference type="InterPro" id="IPR036388">
    <property type="entry name" value="WH-like_DNA-bd_sf"/>
</dbReference>
<dbReference type="SMART" id="SM00347">
    <property type="entry name" value="HTH_MARR"/>
    <property type="match status" value="1"/>
</dbReference>
<gene>
    <name evidence="2" type="ORF">GCM10009864_81460</name>
</gene>
<organism evidence="2 3">
    <name type="scientific">Streptomyces lunalinharesii</name>
    <dbReference type="NCBI Taxonomy" id="333384"/>
    <lineage>
        <taxon>Bacteria</taxon>
        <taxon>Bacillati</taxon>
        <taxon>Actinomycetota</taxon>
        <taxon>Actinomycetes</taxon>
        <taxon>Kitasatosporales</taxon>
        <taxon>Streptomycetaceae</taxon>
        <taxon>Streptomyces</taxon>
    </lineage>
</organism>
<reference evidence="2 3" key="1">
    <citation type="journal article" date="2019" name="Int. J. Syst. Evol. Microbiol.">
        <title>The Global Catalogue of Microorganisms (GCM) 10K type strain sequencing project: providing services to taxonomists for standard genome sequencing and annotation.</title>
        <authorList>
            <consortium name="The Broad Institute Genomics Platform"/>
            <consortium name="The Broad Institute Genome Sequencing Center for Infectious Disease"/>
            <person name="Wu L."/>
            <person name="Ma J."/>
        </authorList>
    </citation>
    <scope>NUCLEOTIDE SEQUENCE [LARGE SCALE GENOMIC DNA]</scope>
    <source>
        <strain evidence="2 3">JCM 16374</strain>
    </source>
</reference>
<dbReference type="Pfam" id="PF12802">
    <property type="entry name" value="MarR_2"/>
    <property type="match status" value="1"/>
</dbReference>
<dbReference type="RefSeq" id="WP_344585102.1">
    <property type="nucleotide sequence ID" value="NZ_BAAARK010000072.1"/>
</dbReference>
<evidence type="ECO:0000259" key="1">
    <source>
        <dbReference type="SMART" id="SM00347"/>
    </source>
</evidence>
<comment type="caution">
    <text evidence="2">The sequence shown here is derived from an EMBL/GenBank/DDBJ whole genome shotgun (WGS) entry which is preliminary data.</text>
</comment>
<evidence type="ECO:0000313" key="3">
    <source>
        <dbReference type="Proteomes" id="UP001500994"/>
    </source>
</evidence>
<sequence length="160" mass="16962">MPKQPLPTPDRLAANLRTTVGTLVRATRSSDRLPSIPATVLDLLDRQGPMTTAELAASRGVRHQTMAVTVKELTEAGYLDVGHDPADARKRILALTSTGRDALDADRRGRVSLLAEAIAVGLTDDEQRVLADALPVLDRIAETLAAGGLSVDHSPVTGAW</sequence>
<keyword evidence="3" id="KW-1185">Reference proteome</keyword>
<dbReference type="InterPro" id="IPR052526">
    <property type="entry name" value="HTH-type_Bedaq_tolerance"/>
</dbReference>
<evidence type="ECO:0000313" key="2">
    <source>
        <dbReference type="EMBL" id="GAA2694356.1"/>
    </source>
</evidence>
<protein>
    <submittedName>
        <fullName evidence="2">MarR family transcriptional regulator</fullName>
    </submittedName>
</protein>